<evidence type="ECO:0000259" key="9">
    <source>
        <dbReference type="Pfam" id="PF17768"/>
    </source>
</evidence>
<dbReference type="InterPro" id="IPR003156">
    <property type="entry name" value="DHHA1_dom"/>
</dbReference>
<dbReference type="EMBL" id="JAVAMP010000001">
    <property type="protein sequence ID" value="MDP5272773.1"/>
    <property type="molecule type" value="Genomic_DNA"/>
</dbReference>
<dbReference type="InterPro" id="IPR018779">
    <property type="entry name" value="RecJ_C"/>
</dbReference>
<keyword evidence="11" id="KW-1185">Reference proteome</keyword>
<evidence type="ECO:0000256" key="3">
    <source>
        <dbReference type="ARBA" id="ARBA00022722"/>
    </source>
</evidence>
<evidence type="ECO:0000256" key="4">
    <source>
        <dbReference type="ARBA" id="ARBA00022801"/>
    </source>
</evidence>
<proteinExistence type="inferred from homology"/>
<dbReference type="Gene3D" id="3.10.310.30">
    <property type="match status" value="1"/>
</dbReference>
<dbReference type="Pfam" id="PF10141">
    <property type="entry name" value="ssDNA-exonuc_C"/>
    <property type="match status" value="1"/>
</dbReference>
<comment type="similarity">
    <text evidence="1">Belongs to the RecJ family.</text>
</comment>
<name>A0ABT9ITY6_9BACL</name>
<dbReference type="InterPro" id="IPR041122">
    <property type="entry name" value="RecJ_OB"/>
</dbReference>
<evidence type="ECO:0000259" key="8">
    <source>
        <dbReference type="Pfam" id="PF10141"/>
    </source>
</evidence>
<dbReference type="Gene3D" id="3.90.1640.30">
    <property type="match status" value="1"/>
</dbReference>
<dbReference type="Proteomes" id="UP001231941">
    <property type="component" value="Unassembled WGS sequence"/>
</dbReference>
<dbReference type="InterPro" id="IPR001667">
    <property type="entry name" value="DDH_dom"/>
</dbReference>
<dbReference type="Pfam" id="PF02272">
    <property type="entry name" value="DHHA1"/>
    <property type="match status" value="1"/>
</dbReference>
<keyword evidence="5 10" id="KW-0269">Exonuclease</keyword>
<accession>A0ABT9ITY6</accession>
<dbReference type="NCBIfam" id="TIGR00644">
    <property type="entry name" value="recJ"/>
    <property type="match status" value="1"/>
</dbReference>
<organism evidence="10 11">
    <name type="scientific">Chengkuizengella axinellae</name>
    <dbReference type="NCBI Taxonomy" id="3064388"/>
    <lineage>
        <taxon>Bacteria</taxon>
        <taxon>Bacillati</taxon>
        <taxon>Bacillota</taxon>
        <taxon>Bacilli</taxon>
        <taxon>Bacillales</taxon>
        <taxon>Paenibacillaceae</taxon>
        <taxon>Chengkuizengella</taxon>
    </lineage>
</organism>
<evidence type="ECO:0000313" key="10">
    <source>
        <dbReference type="EMBL" id="MDP5272773.1"/>
    </source>
</evidence>
<reference evidence="10 11" key="1">
    <citation type="submission" date="2023-08" db="EMBL/GenBank/DDBJ databases">
        <authorList>
            <person name="Park J.-S."/>
        </authorList>
    </citation>
    <scope>NUCLEOTIDE SEQUENCE [LARGE SCALE GENOMIC DNA]</scope>
    <source>
        <strain evidence="10 11">2205SS18-9</strain>
    </source>
</reference>
<gene>
    <name evidence="10" type="primary">recJ</name>
    <name evidence="10" type="ORF">Q5Y73_01500</name>
</gene>
<evidence type="ECO:0000259" key="7">
    <source>
        <dbReference type="Pfam" id="PF02272"/>
    </source>
</evidence>
<feature type="domain" description="Single-stranded-DNA-specific exonuclease RecJ C-terminal" evidence="8">
    <location>
        <begin position="574"/>
        <end position="794"/>
    </location>
</feature>
<evidence type="ECO:0000313" key="11">
    <source>
        <dbReference type="Proteomes" id="UP001231941"/>
    </source>
</evidence>
<evidence type="ECO:0000256" key="1">
    <source>
        <dbReference type="ARBA" id="ARBA00005915"/>
    </source>
</evidence>
<evidence type="ECO:0000256" key="5">
    <source>
        <dbReference type="ARBA" id="ARBA00022839"/>
    </source>
</evidence>
<dbReference type="Pfam" id="PF17768">
    <property type="entry name" value="RecJ_OB"/>
    <property type="match status" value="1"/>
</dbReference>
<sequence length="798" mass="89118">MLQSKSKWKLPENNNQELADRLSSDLAIPSLLAKLFIVRGIESKEQAEVFLKTENEMFHDPFLMHGMSETVSRIKEAVEVGEKIRIYGDYDADGVSSTTLMYFLLSKLGADFDYYIPDRFSEGYGLNLPAIQKAKDEGISLIITVDNGISAVEQIQYANELGLTVLVTDHHEPPDILPNAFAIINPKIPQCDYPFKQLAGVGVALKLAHALLGYIPDEFLEIASIGTVADLMPLTDENRLIVKQGIEKMKTTSFLGLRALLDVAEVDTSNLSSMHIGFALGPRINAGGRLLHAENVVKLLTASNEEEAQSLAYELDALNKERQSIVNDITAEAFTMIEESKGDSNNNVIVVANEGWNVGVIGIVASKILEKYYRPVLVLNIDKGTGLAKGSARSISGFNIFKALSDCSSLLDHFGGHEAAAGLTMQAAHISKLREQLNQLAGSWLSEDDFVPVIEADIESDLQDITIPIIEQIESTLAPFGAGNPSPNLILKDLRILKKNRLGKEKQHLKLVLSQGMKEVSCSMEAIGFGKGDLEQFISADAKVDVVGELSINEWNGMRKPQLFIKDIRIPNQQVFDWRNLHINKMVENLQQIKERGDHQIAIMLEDENGLKDFPEQMLNTKVMFCTMDANGELTDINHIASGINEVVSDLVLYSVPADIHRLKALFAQNQSFQRIYIVHKKKKNSALKGLPSRDAFKTIYASLLNKKNWDINDSLFLEKLCKRSSLSKDMIQFMIGVFEELNFIQKDGNSFRCIQSPKKNSLDSSSLYKQRWNQTEIEKIFEYSTTNEMTQWILNQT</sequence>
<feature type="domain" description="RecJ OB" evidence="9">
    <location>
        <begin position="457"/>
        <end position="567"/>
    </location>
</feature>
<keyword evidence="4" id="KW-0378">Hydrolase</keyword>
<dbReference type="InterPro" id="IPR051673">
    <property type="entry name" value="SSDNA_exonuclease_RecJ"/>
</dbReference>
<dbReference type="PANTHER" id="PTHR30255">
    <property type="entry name" value="SINGLE-STRANDED-DNA-SPECIFIC EXONUCLEASE RECJ"/>
    <property type="match status" value="1"/>
</dbReference>
<comment type="caution">
    <text evidence="10">The sequence shown here is derived from an EMBL/GenBank/DDBJ whole genome shotgun (WGS) entry which is preliminary data.</text>
</comment>
<dbReference type="InterPro" id="IPR038763">
    <property type="entry name" value="DHH_sf"/>
</dbReference>
<dbReference type="GO" id="GO:0004527">
    <property type="term" value="F:exonuclease activity"/>
    <property type="evidence" value="ECO:0007669"/>
    <property type="project" value="UniProtKB-KW"/>
</dbReference>
<dbReference type="Pfam" id="PF01368">
    <property type="entry name" value="DHH"/>
    <property type="match status" value="1"/>
</dbReference>
<evidence type="ECO:0000259" key="6">
    <source>
        <dbReference type="Pfam" id="PF01368"/>
    </source>
</evidence>
<feature type="domain" description="DHHA1" evidence="7">
    <location>
        <begin position="345"/>
        <end position="441"/>
    </location>
</feature>
<feature type="domain" description="DDH" evidence="6">
    <location>
        <begin position="83"/>
        <end position="227"/>
    </location>
</feature>
<dbReference type="SUPFAM" id="SSF64182">
    <property type="entry name" value="DHH phosphoesterases"/>
    <property type="match status" value="1"/>
</dbReference>
<evidence type="ECO:0000256" key="2">
    <source>
        <dbReference type="ARBA" id="ARBA00019841"/>
    </source>
</evidence>
<protein>
    <recommendedName>
        <fullName evidence="2">Single-stranded-DNA-specific exonuclease RecJ</fullName>
    </recommendedName>
</protein>
<dbReference type="PANTHER" id="PTHR30255:SF2">
    <property type="entry name" value="SINGLE-STRANDED-DNA-SPECIFIC EXONUCLEASE RECJ"/>
    <property type="match status" value="1"/>
</dbReference>
<dbReference type="InterPro" id="IPR004610">
    <property type="entry name" value="RecJ"/>
</dbReference>
<keyword evidence="3" id="KW-0540">Nuclease</keyword>
<dbReference type="RefSeq" id="WP_305990078.1">
    <property type="nucleotide sequence ID" value="NZ_JAVAMP010000001.1"/>
</dbReference>